<sequence length="62" mass="7279">MDRVNPEIEKLFRAKKLRRVRLAALPFHEKVRAVVQMQQMAAPVLRARGKQVRVWDLPPSDM</sequence>
<gene>
    <name evidence="1" type="ORF">NITINOP_1342</name>
</gene>
<protein>
    <submittedName>
        <fullName evidence="1">Uncharacterized protein</fullName>
    </submittedName>
</protein>
<proteinExistence type="predicted"/>
<dbReference type="STRING" id="1715989.NITINOP_1342"/>
<name>A0A0S4KSM8_9BACT</name>
<dbReference type="AlphaFoldDB" id="A0A0S4KSM8"/>
<evidence type="ECO:0000313" key="1">
    <source>
        <dbReference type="EMBL" id="CUQ66317.1"/>
    </source>
</evidence>
<reference evidence="2" key="1">
    <citation type="submission" date="2015-09" db="EMBL/GenBank/DDBJ databases">
        <authorList>
            <person name="Daims H."/>
        </authorList>
    </citation>
    <scope>NUCLEOTIDE SEQUENCE [LARGE SCALE GENOMIC DNA]</scope>
</reference>
<dbReference type="EMBL" id="LN885086">
    <property type="protein sequence ID" value="CUQ66317.1"/>
    <property type="molecule type" value="Genomic_DNA"/>
</dbReference>
<accession>A0A0S4KSM8</accession>
<evidence type="ECO:0000313" key="2">
    <source>
        <dbReference type="Proteomes" id="UP000066284"/>
    </source>
</evidence>
<dbReference type="Proteomes" id="UP000066284">
    <property type="component" value="Chromosome 1"/>
</dbReference>
<organism evidence="1 2">
    <name type="scientific">Candidatus Nitrospira inopinata</name>
    <dbReference type="NCBI Taxonomy" id="1715989"/>
    <lineage>
        <taxon>Bacteria</taxon>
        <taxon>Pseudomonadati</taxon>
        <taxon>Nitrospirota</taxon>
        <taxon>Nitrospiria</taxon>
        <taxon>Nitrospirales</taxon>
        <taxon>Nitrospiraceae</taxon>
        <taxon>Nitrospira</taxon>
    </lineage>
</organism>
<keyword evidence="2" id="KW-1185">Reference proteome</keyword>
<dbReference type="KEGG" id="nio:NITINOP_1342"/>